<reference evidence="2 3" key="1">
    <citation type="journal article" date="2021" name="J. Hered.">
        <title>A chromosome-level genome assembly of the parasitoid wasp, Cotesia glomerata (Hymenoptera: Braconidae).</title>
        <authorList>
            <person name="Pinto B.J."/>
            <person name="Weis J.J."/>
            <person name="Gamble T."/>
            <person name="Ode P.J."/>
            <person name="Paul R."/>
            <person name="Zaspel J.M."/>
        </authorList>
    </citation>
    <scope>NUCLEOTIDE SEQUENCE [LARGE SCALE GENOMIC DNA]</scope>
    <source>
        <strain evidence="2">CgM1</strain>
    </source>
</reference>
<evidence type="ECO:0000313" key="2">
    <source>
        <dbReference type="EMBL" id="KAH0564109.1"/>
    </source>
</evidence>
<protein>
    <submittedName>
        <fullName evidence="2">Uncharacterized protein</fullName>
    </submittedName>
</protein>
<comment type="caution">
    <text evidence="2">The sequence shown here is derived from an EMBL/GenBank/DDBJ whole genome shotgun (WGS) entry which is preliminary data.</text>
</comment>
<feature type="region of interest" description="Disordered" evidence="1">
    <location>
        <begin position="1"/>
        <end position="83"/>
    </location>
</feature>
<dbReference type="EMBL" id="JAHXZJ010000002">
    <property type="protein sequence ID" value="KAH0564109.1"/>
    <property type="molecule type" value="Genomic_DNA"/>
</dbReference>
<accession>A0AAV7J3Z0</accession>
<dbReference type="Proteomes" id="UP000826195">
    <property type="component" value="Unassembled WGS sequence"/>
</dbReference>
<keyword evidence="3" id="KW-1185">Reference proteome</keyword>
<organism evidence="2 3">
    <name type="scientific">Cotesia glomerata</name>
    <name type="common">Lepidopteran parasitic wasp</name>
    <name type="synonym">Apanteles glomeratus</name>
    <dbReference type="NCBI Taxonomy" id="32391"/>
    <lineage>
        <taxon>Eukaryota</taxon>
        <taxon>Metazoa</taxon>
        <taxon>Ecdysozoa</taxon>
        <taxon>Arthropoda</taxon>
        <taxon>Hexapoda</taxon>
        <taxon>Insecta</taxon>
        <taxon>Pterygota</taxon>
        <taxon>Neoptera</taxon>
        <taxon>Endopterygota</taxon>
        <taxon>Hymenoptera</taxon>
        <taxon>Apocrita</taxon>
        <taxon>Ichneumonoidea</taxon>
        <taxon>Braconidae</taxon>
        <taxon>Microgastrinae</taxon>
        <taxon>Cotesia</taxon>
    </lineage>
</organism>
<dbReference type="AlphaFoldDB" id="A0AAV7J3Z0"/>
<evidence type="ECO:0000256" key="1">
    <source>
        <dbReference type="SAM" id="MobiDB-lite"/>
    </source>
</evidence>
<proteinExistence type="predicted"/>
<sequence>MPHHGWESSFCASRATRGSTTSRQSKSKTEILRNSNRQPAGSPDISGKNFTARPGTFTWASSIPGTETSGAVGSNRRFVKNSV</sequence>
<evidence type="ECO:0000313" key="3">
    <source>
        <dbReference type="Proteomes" id="UP000826195"/>
    </source>
</evidence>
<gene>
    <name evidence="2" type="ORF">KQX54_009395</name>
</gene>
<name>A0AAV7J3Z0_COTGL</name>
<feature type="compositionally biased region" description="Polar residues" evidence="1">
    <location>
        <begin position="58"/>
        <end position="72"/>
    </location>
</feature>